<dbReference type="HOGENOM" id="CLU_2482484_0_0_6"/>
<sequence>MRIQYMSKLNAEERKARDNDRFSKRVDERRVKGEDVVAYALANKKAFKFLTKSEKHSLKERQAVLLEEAKVKAQEAIKLRDEQELEKIEAAFPEEEDTKSSKS</sequence>
<evidence type="ECO:0000313" key="2">
    <source>
        <dbReference type="EMBL" id="BAJ00343.1"/>
    </source>
</evidence>
<dbReference type="eggNOG" id="ENOG50344UI">
    <property type="taxonomic scope" value="Bacteria"/>
</dbReference>
<dbReference type="AlphaFoldDB" id="D4ZEW3"/>
<name>D4ZEW3_SHEVD</name>
<dbReference type="Proteomes" id="UP000002350">
    <property type="component" value="Chromosome"/>
</dbReference>
<dbReference type="KEGG" id="svo:SVI_0372"/>
<proteinExistence type="predicted"/>
<evidence type="ECO:0000313" key="3">
    <source>
        <dbReference type="Proteomes" id="UP000002350"/>
    </source>
</evidence>
<reference evidence="3" key="1">
    <citation type="journal article" date="2010" name="Mol. Biosyst.">
        <title>Complete genome sequence and comparative analysis of Shewanella violacea, a psychrophilic and piezophilic bacterium from deep sea floor sediments.</title>
        <authorList>
            <person name="Aono E."/>
            <person name="Baba T."/>
            <person name="Ara T."/>
            <person name="Nishi T."/>
            <person name="Nakamichi T."/>
            <person name="Inamoto E."/>
            <person name="Toyonaga H."/>
            <person name="Hasegawa M."/>
            <person name="Takai Y."/>
            <person name="Okumura Y."/>
            <person name="Baba M."/>
            <person name="Tomita M."/>
            <person name="Kato C."/>
            <person name="Oshima T."/>
            <person name="Nakasone K."/>
            <person name="Mori H."/>
        </authorList>
    </citation>
    <scope>NUCLEOTIDE SEQUENCE [LARGE SCALE GENOMIC DNA]</scope>
    <source>
        <strain evidence="3">JCM 10179 / CIP 106290 / LMG 19151 / DSS12</strain>
    </source>
</reference>
<gene>
    <name evidence="2" type="ordered locus">SVI_0372</name>
</gene>
<evidence type="ECO:0000256" key="1">
    <source>
        <dbReference type="SAM" id="MobiDB-lite"/>
    </source>
</evidence>
<dbReference type="EMBL" id="AP011177">
    <property type="protein sequence ID" value="BAJ00343.1"/>
    <property type="molecule type" value="Genomic_DNA"/>
</dbReference>
<accession>D4ZEW3</accession>
<keyword evidence="3" id="KW-1185">Reference proteome</keyword>
<protein>
    <recommendedName>
        <fullName evidence="4">DNA polymerase III subunit epsilon</fullName>
    </recommendedName>
</protein>
<evidence type="ECO:0008006" key="4">
    <source>
        <dbReference type="Google" id="ProtNLM"/>
    </source>
</evidence>
<feature type="compositionally biased region" description="Basic and acidic residues" evidence="1">
    <location>
        <begin position="10"/>
        <end position="21"/>
    </location>
</feature>
<feature type="region of interest" description="Disordered" evidence="1">
    <location>
        <begin position="1"/>
        <end position="21"/>
    </location>
</feature>
<organism evidence="2 3">
    <name type="scientific">Shewanella violacea (strain JCM 10179 / CIP 106290 / LMG 19151 / DSS12)</name>
    <dbReference type="NCBI Taxonomy" id="637905"/>
    <lineage>
        <taxon>Bacteria</taxon>
        <taxon>Pseudomonadati</taxon>
        <taxon>Pseudomonadota</taxon>
        <taxon>Gammaproteobacteria</taxon>
        <taxon>Alteromonadales</taxon>
        <taxon>Shewanellaceae</taxon>
        <taxon>Shewanella</taxon>
    </lineage>
</organism>